<keyword evidence="3" id="KW-1185">Reference proteome</keyword>
<protein>
    <submittedName>
        <fullName evidence="2">Uncharacterized protein</fullName>
    </submittedName>
</protein>
<proteinExistence type="predicted"/>
<organism evidence="2 3">
    <name type="scientific">Durusdinium trenchii</name>
    <dbReference type="NCBI Taxonomy" id="1381693"/>
    <lineage>
        <taxon>Eukaryota</taxon>
        <taxon>Sar</taxon>
        <taxon>Alveolata</taxon>
        <taxon>Dinophyceae</taxon>
        <taxon>Suessiales</taxon>
        <taxon>Symbiodiniaceae</taxon>
        <taxon>Durusdinium</taxon>
    </lineage>
</organism>
<feature type="chain" id="PRO_5045037280" evidence="1">
    <location>
        <begin position="19"/>
        <end position="133"/>
    </location>
</feature>
<evidence type="ECO:0000313" key="3">
    <source>
        <dbReference type="Proteomes" id="UP001642484"/>
    </source>
</evidence>
<sequence>MFAMRGCLFACFLLTVFAIRDEVGKDVESSSGKPGAPKMDVLSKTKHFEDKDMNWLKNTLVASWDKDPSSMAKKIQKACMEAWTSGPSSTPYQVFVSECGAGGFAGGNEDVLVVRFLPNHRQMLARAIFIIAP</sequence>
<comment type="caution">
    <text evidence="2">The sequence shown here is derived from an EMBL/GenBank/DDBJ whole genome shotgun (WGS) entry which is preliminary data.</text>
</comment>
<gene>
    <name evidence="2" type="ORF">CCMP2556_LOCUS16401</name>
</gene>
<accession>A0ABP0KIB6</accession>
<dbReference type="EMBL" id="CAXAMN010008779">
    <property type="protein sequence ID" value="CAK9026530.1"/>
    <property type="molecule type" value="Genomic_DNA"/>
</dbReference>
<evidence type="ECO:0000313" key="2">
    <source>
        <dbReference type="EMBL" id="CAK9026530.1"/>
    </source>
</evidence>
<name>A0ABP0KIB6_9DINO</name>
<reference evidence="2 3" key="1">
    <citation type="submission" date="2024-02" db="EMBL/GenBank/DDBJ databases">
        <authorList>
            <person name="Chen Y."/>
            <person name="Shah S."/>
            <person name="Dougan E. K."/>
            <person name="Thang M."/>
            <person name="Chan C."/>
        </authorList>
    </citation>
    <scope>NUCLEOTIDE SEQUENCE [LARGE SCALE GENOMIC DNA]</scope>
</reference>
<feature type="signal peptide" evidence="1">
    <location>
        <begin position="1"/>
        <end position="18"/>
    </location>
</feature>
<keyword evidence="1" id="KW-0732">Signal</keyword>
<evidence type="ECO:0000256" key="1">
    <source>
        <dbReference type="SAM" id="SignalP"/>
    </source>
</evidence>
<dbReference type="Proteomes" id="UP001642484">
    <property type="component" value="Unassembled WGS sequence"/>
</dbReference>